<dbReference type="InterPro" id="IPR029068">
    <property type="entry name" value="Glyas_Bleomycin-R_OHBP_Dase"/>
</dbReference>
<gene>
    <name evidence="3" type="ORF">G9272_41695</name>
</gene>
<name>A0A6M4X1H1_9ACTN</name>
<organism evidence="3 4">
    <name type="scientific">Streptomyces asoensis</name>
    <dbReference type="NCBI Taxonomy" id="249586"/>
    <lineage>
        <taxon>Bacteria</taxon>
        <taxon>Bacillati</taxon>
        <taxon>Actinomycetota</taxon>
        <taxon>Actinomycetes</taxon>
        <taxon>Kitasatosporales</taxon>
        <taxon>Streptomycetaceae</taxon>
        <taxon>Streptomyces</taxon>
    </lineage>
</organism>
<dbReference type="AlphaFoldDB" id="A0A6M4X1H1"/>
<sequence>MSGTHVNAVDVTDLRTAHQDLHSEQGALRGEHPGRSRNPVIKVADLAWLEFEKPDLDRAEAFARDFGFGIAARTERELWLRGTFAGTPCMVIRKGRTSSFIGPVFRAAERADLDRLARATGSDVRDTRDVPGARGARDADAPGGGKAVDLLDPSGFPVRVVHCGEPLPALPEQQPLLLNSGTDHRRRNLTQRPPREPSRIQRLGHLVLETRVFARALDWYLDTLGMIVSDFLFLDGQRDRGPTMAFIRCDQGSLAVDHHTLAMHLGPGNGYVHSAYQVTDLDSIAAGGEYLNERGYKRSWGIGRHIQGSQLFDYWRDPDRFMLEHFADGDLFSCDLEPGWAPMSTSGLAQWGPPATRDFLGASPSPARVREVFQALRGDNEMDPARLLGLLKAANT</sequence>
<keyword evidence="4" id="KW-1185">Reference proteome</keyword>
<dbReference type="RefSeq" id="WP_171401351.1">
    <property type="nucleotide sequence ID" value="NZ_CP049838.1"/>
</dbReference>
<proteinExistence type="predicted"/>
<feature type="domain" description="VOC" evidence="2">
    <location>
        <begin position="202"/>
        <end position="328"/>
    </location>
</feature>
<evidence type="ECO:0000259" key="2">
    <source>
        <dbReference type="PROSITE" id="PS51819"/>
    </source>
</evidence>
<dbReference type="GO" id="GO:0051213">
    <property type="term" value="F:dioxygenase activity"/>
    <property type="evidence" value="ECO:0007669"/>
    <property type="project" value="UniProtKB-KW"/>
</dbReference>
<dbReference type="SUPFAM" id="SSF54593">
    <property type="entry name" value="Glyoxalase/Bleomycin resistance protein/Dihydroxybiphenyl dioxygenase"/>
    <property type="match status" value="2"/>
</dbReference>
<accession>A0A6M4X1H1</accession>
<dbReference type="InterPro" id="IPR037523">
    <property type="entry name" value="VOC_core"/>
</dbReference>
<dbReference type="Proteomes" id="UP000502665">
    <property type="component" value="Chromosome"/>
</dbReference>
<dbReference type="EMBL" id="CP049838">
    <property type="protein sequence ID" value="QJT06042.1"/>
    <property type="molecule type" value="Genomic_DNA"/>
</dbReference>
<dbReference type="PROSITE" id="PS51819">
    <property type="entry name" value="VOC"/>
    <property type="match status" value="1"/>
</dbReference>
<feature type="region of interest" description="Disordered" evidence="1">
    <location>
        <begin position="122"/>
        <end position="144"/>
    </location>
</feature>
<protein>
    <submittedName>
        <fullName evidence="3">2,3-dihydroxybiphenyl 1,2-dioxygenase</fullName>
    </submittedName>
</protein>
<evidence type="ECO:0000313" key="3">
    <source>
        <dbReference type="EMBL" id="QJT06042.1"/>
    </source>
</evidence>
<feature type="compositionally biased region" description="Basic and acidic residues" evidence="1">
    <location>
        <begin position="122"/>
        <end position="140"/>
    </location>
</feature>
<dbReference type="Gene3D" id="3.10.180.10">
    <property type="entry name" value="2,3-Dihydroxybiphenyl 1,2-Dioxygenase, domain 1"/>
    <property type="match status" value="2"/>
</dbReference>
<dbReference type="Pfam" id="PF00903">
    <property type="entry name" value="Glyoxalase"/>
    <property type="match status" value="1"/>
</dbReference>
<dbReference type="InterPro" id="IPR004360">
    <property type="entry name" value="Glyas_Fos-R_dOase_dom"/>
</dbReference>
<evidence type="ECO:0000313" key="4">
    <source>
        <dbReference type="Proteomes" id="UP000502665"/>
    </source>
</evidence>
<evidence type="ECO:0000256" key="1">
    <source>
        <dbReference type="SAM" id="MobiDB-lite"/>
    </source>
</evidence>
<reference evidence="3" key="1">
    <citation type="submission" date="2020-03" db="EMBL/GenBank/DDBJ databases">
        <title>Molecular networking-based the target discovery of potent antiproliferative macrolactams: 5/6/7/16 polycyclic ansamycins and glycosylated trienomycin from Streptomyces cacaoi subsp. asoensis.</title>
        <authorList>
            <person name="Liu L.-L."/>
        </authorList>
    </citation>
    <scope>NUCLEOTIDE SEQUENCE [LARGE SCALE GENOMIC DNA]</scope>
    <source>
        <strain evidence="3">H2S5</strain>
    </source>
</reference>